<evidence type="ECO:0000256" key="1">
    <source>
        <dbReference type="ARBA" id="ARBA00008535"/>
    </source>
</evidence>
<dbReference type="SUPFAM" id="SSF52540">
    <property type="entry name" value="P-loop containing nucleoside triphosphate hydrolases"/>
    <property type="match status" value="1"/>
</dbReference>
<dbReference type="FunFam" id="3.40.50.300:FF:000840">
    <property type="entry name" value="Immune-associated nucleotide-binding protein 9"/>
    <property type="match status" value="1"/>
</dbReference>
<comment type="similarity">
    <text evidence="1">Belongs to the TRAFAC class TrmE-Era-EngA-EngB-Septin-like GTPase superfamily. AIG1/Toc34/Toc159-like paraseptin GTPase family. IAN subfamily.</text>
</comment>
<keyword evidence="7" id="KW-1185">Reference proteome</keyword>
<dbReference type="Proteomes" id="UP000006038">
    <property type="component" value="Unassembled WGS sequence"/>
</dbReference>
<dbReference type="CDD" id="cd01852">
    <property type="entry name" value="AIG1"/>
    <property type="match status" value="1"/>
</dbReference>
<evidence type="ECO:0000259" key="5">
    <source>
        <dbReference type="PROSITE" id="PS51720"/>
    </source>
</evidence>
<accession>J3LDU8</accession>
<dbReference type="HOGENOM" id="CLU_010468_0_1_1"/>
<dbReference type="STRING" id="4533.J3LDU8"/>
<dbReference type="InterPro" id="IPR045058">
    <property type="entry name" value="GIMA/IAN/Toc"/>
</dbReference>
<dbReference type="eggNOG" id="ENOG502R7PE">
    <property type="taxonomic scope" value="Eukaryota"/>
</dbReference>
<keyword evidence="4" id="KW-0175">Coiled coil</keyword>
<gene>
    <name evidence="6" type="primary">LOC102717127</name>
</gene>
<protein>
    <recommendedName>
        <fullName evidence="5">AIG1-type G domain-containing protein</fullName>
    </recommendedName>
</protein>
<dbReference type="OMA" id="YLMEAPE"/>
<feature type="domain" description="AIG1-type G" evidence="5">
    <location>
        <begin position="14"/>
        <end position="219"/>
    </location>
</feature>
<dbReference type="InterPro" id="IPR006703">
    <property type="entry name" value="G_AIG1"/>
</dbReference>
<organism evidence="6">
    <name type="scientific">Oryza brachyantha</name>
    <name type="common">malo sina</name>
    <dbReference type="NCBI Taxonomy" id="4533"/>
    <lineage>
        <taxon>Eukaryota</taxon>
        <taxon>Viridiplantae</taxon>
        <taxon>Streptophyta</taxon>
        <taxon>Embryophyta</taxon>
        <taxon>Tracheophyta</taxon>
        <taxon>Spermatophyta</taxon>
        <taxon>Magnoliopsida</taxon>
        <taxon>Liliopsida</taxon>
        <taxon>Poales</taxon>
        <taxon>Poaceae</taxon>
        <taxon>BOP clade</taxon>
        <taxon>Oryzoideae</taxon>
        <taxon>Oryzeae</taxon>
        <taxon>Oryzinae</taxon>
        <taxon>Oryza</taxon>
    </lineage>
</organism>
<feature type="coiled-coil region" evidence="4">
    <location>
        <begin position="262"/>
        <end position="321"/>
    </location>
</feature>
<dbReference type="EnsemblPlants" id="OB02G28150.1">
    <property type="protein sequence ID" value="OB02G28150.1"/>
    <property type="gene ID" value="OB02G28150"/>
</dbReference>
<dbReference type="GO" id="GO:0005525">
    <property type="term" value="F:GTP binding"/>
    <property type="evidence" value="ECO:0007669"/>
    <property type="project" value="UniProtKB-KW"/>
</dbReference>
<evidence type="ECO:0000313" key="6">
    <source>
        <dbReference type="EnsemblPlants" id="OB02G28150.1"/>
    </source>
</evidence>
<name>J3LDU8_ORYBR</name>
<sequence length="329" mass="37320">MGGSEYDDEWELPGADITLVLAGKLGCGKSATGNSIVGREAFVSEYSHSTVTNTCQMASTMLKDGRTLNVIDTPGLFDMNISSEDAGKEIVKCMNMAKDGIHALLVVFCATSRFSREDSSSIETIKEFFGEKIIDHMVLVFTYGDLVGENKLKRMLANAPEYLQNFVELCKNRVVLFDNMTEDPRLQAKQLEKLLDVVDSINSNNGGKPFSDQMISCVKEAHAREKEVRDVTGYTEEQMSELKREIYRTRDEQLSHITNMVEEKLSITIDKLQEQLMEEQNARLQSEVLAAEARLRSDEEIRKLKERLEKAQQENEEFRRMAQGRCYIL</sequence>
<keyword evidence="2" id="KW-0547">Nucleotide-binding</keyword>
<dbReference type="Gramene" id="OB02G28150.1">
    <property type="protein sequence ID" value="OB02G28150.1"/>
    <property type="gene ID" value="OB02G28150"/>
</dbReference>
<evidence type="ECO:0000256" key="3">
    <source>
        <dbReference type="ARBA" id="ARBA00023134"/>
    </source>
</evidence>
<dbReference type="KEGG" id="obr:102717127"/>
<dbReference type="GeneID" id="102717127"/>
<dbReference type="PROSITE" id="PS51720">
    <property type="entry name" value="G_AIG1"/>
    <property type="match status" value="1"/>
</dbReference>
<keyword evidence="3" id="KW-0342">GTP-binding</keyword>
<proteinExistence type="inferred from homology"/>
<dbReference type="PANTHER" id="PTHR10903">
    <property type="entry name" value="GTPASE, IMAP FAMILY MEMBER-RELATED"/>
    <property type="match status" value="1"/>
</dbReference>
<dbReference type="Pfam" id="PF04548">
    <property type="entry name" value="AIG1"/>
    <property type="match status" value="1"/>
</dbReference>
<dbReference type="RefSeq" id="XP_006647376.1">
    <property type="nucleotide sequence ID" value="XM_006647313.3"/>
</dbReference>
<dbReference type="InterPro" id="IPR027417">
    <property type="entry name" value="P-loop_NTPase"/>
</dbReference>
<dbReference type="PANTHER" id="PTHR10903:SF184">
    <property type="entry name" value="GTP-BINDING PROTEIN A"/>
    <property type="match status" value="1"/>
</dbReference>
<dbReference type="Gene3D" id="3.40.50.300">
    <property type="entry name" value="P-loop containing nucleotide triphosphate hydrolases"/>
    <property type="match status" value="1"/>
</dbReference>
<dbReference type="AlphaFoldDB" id="J3LDU8"/>
<dbReference type="OrthoDB" id="8954335at2759"/>
<reference evidence="6" key="1">
    <citation type="submission" date="2013-04" db="UniProtKB">
        <authorList>
            <consortium name="EnsemblPlants"/>
        </authorList>
    </citation>
    <scope>IDENTIFICATION</scope>
</reference>
<evidence type="ECO:0000313" key="7">
    <source>
        <dbReference type="Proteomes" id="UP000006038"/>
    </source>
</evidence>
<evidence type="ECO:0000256" key="4">
    <source>
        <dbReference type="SAM" id="Coils"/>
    </source>
</evidence>
<evidence type="ECO:0000256" key="2">
    <source>
        <dbReference type="ARBA" id="ARBA00022741"/>
    </source>
</evidence>